<organism evidence="2 4">
    <name type="scientific">Didymodactylos carnosus</name>
    <dbReference type="NCBI Taxonomy" id="1234261"/>
    <lineage>
        <taxon>Eukaryota</taxon>
        <taxon>Metazoa</taxon>
        <taxon>Spiralia</taxon>
        <taxon>Gnathifera</taxon>
        <taxon>Rotifera</taxon>
        <taxon>Eurotatoria</taxon>
        <taxon>Bdelloidea</taxon>
        <taxon>Philodinida</taxon>
        <taxon>Philodinidae</taxon>
        <taxon>Didymodactylos</taxon>
    </lineage>
</organism>
<feature type="non-terminal residue" evidence="2">
    <location>
        <position position="1"/>
    </location>
</feature>
<reference evidence="2" key="1">
    <citation type="submission" date="2021-02" db="EMBL/GenBank/DDBJ databases">
        <authorList>
            <person name="Nowell W R."/>
        </authorList>
    </citation>
    <scope>NUCLEOTIDE SEQUENCE</scope>
</reference>
<proteinExistence type="predicted"/>
<name>A0A815BG32_9BILA</name>
<dbReference type="Gene3D" id="3.40.50.410">
    <property type="entry name" value="von Willebrand factor, type A domain"/>
    <property type="match status" value="1"/>
</dbReference>
<dbReference type="EMBL" id="CAJOBC010022683">
    <property type="protein sequence ID" value="CAF4056190.1"/>
    <property type="molecule type" value="Genomic_DNA"/>
</dbReference>
<evidence type="ECO:0000259" key="1">
    <source>
        <dbReference type="Pfam" id="PF00092"/>
    </source>
</evidence>
<dbReference type="InterPro" id="IPR036465">
    <property type="entry name" value="vWFA_dom_sf"/>
</dbReference>
<accession>A0A815BG32</accession>
<dbReference type="EMBL" id="CAJNOQ010011145">
    <property type="protein sequence ID" value="CAF1269533.1"/>
    <property type="molecule type" value="Genomic_DNA"/>
</dbReference>
<evidence type="ECO:0000313" key="3">
    <source>
        <dbReference type="EMBL" id="CAF4056190.1"/>
    </source>
</evidence>
<dbReference type="Proteomes" id="UP000663829">
    <property type="component" value="Unassembled WGS sequence"/>
</dbReference>
<dbReference type="Proteomes" id="UP000681722">
    <property type="component" value="Unassembled WGS sequence"/>
</dbReference>
<dbReference type="AlphaFoldDB" id="A0A815BG32"/>
<protein>
    <recommendedName>
        <fullName evidence="1">VWFA domain-containing protein</fullName>
    </recommendedName>
</protein>
<dbReference type="Pfam" id="PF00092">
    <property type="entry name" value="VWA"/>
    <property type="match status" value="1"/>
</dbReference>
<feature type="domain" description="VWFA" evidence="1">
    <location>
        <begin position="291"/>
        <end position="364"/>
    </location>
</feature>
<evidence type="ECO:0000313" key="2">
    <source>
        <dbReference type="EMBL" id="CAF1269533.1"/>
    </source>
</evidence>
<dbReference type="CDD" id="cd00198">
    <property type="entry name" value="vWFA"/>
    <property type="match status" value="1"/>
</dbReference>
<dbReference type="OrthoDB" id="5986014at2759"/>
<keyword evidence="4" id="KW-1185">Reference proteome</keyword>
<dbReference type="SUPFAM" id="SSF53300">
    <property type="entry name" value="vWA-like"/>
    <property type="match status" value="1"/>
</dbReference>
<comment type="caution">
    <text evidence="2">The sequence shown here is derived from an EMBL/GenBank/DDBJ whole genome shotgun (WGS) entry which is preliminary data.</text>
</comment>
<sequence>SMKKSLQLNVTLTDQKTTRAESIFSTIINIAKREVNYYENQEKFTLTFGLPDVNTCDLLSLLEYVKTLNESTNVDGYESLIQLLADNGAPRAGEYVRQHLTKKEALFLYNFYSEDLSKLKELIEQLPSACKEKPRPIDAGLQASSRVRSWVESVTKPPPLSEAKSVGEWVLLSVGIWTLKSVVGLGAGVQATLSTSLDARQEAAVQGVLKAKNIGSGFGICSDSNETERQATREQADRAMKYAKDVIRERTLPRLREMSRPISKSLESTINLLQEVAGISPLSNLSPTQKSMSAAELSFLVDSIEPYTYGNTPLCEALRAALDMFHSSIHSRKVLFLLSDGEATDGDPFQFAQQFGDKGVVVFVCWDLPEAGRSRLFIQANHPDVIKEFSNLLNYISEHNDECD</sequence>
<dbReference type="InterPro" id="IPR002035">
    <property type="entry name" value="VWF_A"/>
</dbReference>
<gene>
    <name evidence="2" type="ORF">GPM918_LOCUS27010</name>
    <name evidence="3" type="ORF">SRO942_LOCUS27266</name>
</gene>
<evidence type="ECO:0000313" key="4">
    <source>
        <dbReference type="Proteomes" id="UP000663829"/>
    </source>
</evidence>